<comment type="similarity">
    <text evidence="4">Belongs to the peptidase S1 family. CLIP subfamily.</text>
</comment>
<dbReference type="GO" id="GO:0006508">
    <property type="term" value="P:proteolysis"/>
    <property type="evidence" value="ECO:0007669"/>
    <property type="project" value="UniProtKB-KW"/>
</dbReference>
<dbReference type="PROSITE" id="PS50240">
    <property type="entry name" value="TRYPSIN_DOM"/>
    <property type="match status" value="1"/>
</dbReference>
<dbReference type="Gene3D" id="2.40.10.10">
    <property type="entry name" value="Trypsin-like serine proteases"/>
    <property type="match status" value="2"/>
</dbReference>
<reference evidence="8 9" key="1">
    <citation type="submission" date="2020-04" db="EMBL/GenBank/DDBJ databases">
        <authorList>
            <person name="Alioto T."/>
            <person name="Alioto T."/>
            <person name="Gomez Garrido J."/>
        </authorList>
    </citation>
    <scope>NUCLEOTIDE SEQUENCE [LARGE SCALE GENOMIC DNA]</scope>
</reference>
<dbReference type="GO" id="GO:0004252">
    <property type="term" value="F:serine-type endopeptidase activity"/>
    <property type="evidence" value="ECO:0007669"/>
    <property type="project" value="InterPro"/>
</dbReference>
<gene>
    <name evidence="8" type="ORF">CLODIP_2_CD07402</name>
</gene>
<keyword evidence="9" id="KW-1185">Reference proteome</keyword>
<proteinExistence type="inferred from homology"/>
<dbReference type="PROSITE" id="PS00134">
    <property type="entry name" value="TRYPSIN_HIS"/>
    <property type="match status" value="1"/>
</dbReference>
<dbReference type="SUPFAM" id="SSF50494">
    <property type="entry name" value="Trypsin-like serine proteases"/>
    <property type="match status" value="1"/>
</dbReference>
<evidence type="ECO:0000256" key="2">
    <source>
        <dbReference type="ARBA" id="ARBA00023157"/>
    </source>
</evidence>
<evidence type="ECO:0000256" key="5">
    <source>
        <dbReference type="RuleBase" id="RU363034"/>
    </source>
</evidence>
<dbReference type="InterPro" id="IPR033116">
    <property type="entry name" value="TRYPSIN_SER"/>
</dbReference>
<dbReference type="PANTHER" id="PTHR24252">
    <property type="entry name" value="ACROSIN-RELATED"/>
    <property type="match status" value="1"/>
</dbReference>
<feature type="signal peptide" evidence="6">
    <location>
        <begin position="1"/>
        <end position="30"/>
    </location>
</feature>
<evidence type="ECO:0000259" key="7">
    <source>
        <dbReference type="PROSITE" id="PS50240"/>
    </source>
</evidence>
<feature type="chain" id="PRO_5035863602" description="Peptidase S1 domain-containing protein" evidence="6">
    <location>
        <begin position="31"/>
        <end position="407"/>
    </location>
</feature>
<dbReference type="AlphaFoldDB" id="A0A8S1D967"/>
<protein>
    <recommendedName>
        <fullName evidence="7">Peptidase S1 domain-containing protein</fullName>
    </recommendedName>
</protein>
<organism evidence="8 9">
    <name type="scientific">Cloeon dipterum</name>
    <dbReference type="NCBI Taxonomy" id="197152"/>
    <lineage>
        <taxon>Eukaryota</taxon>
        <taxon>Metazoa</taxon>
        <taxon>Ecdysozoa</taxon>
        <taxon>Arthropoda</taxon>
        <taxon>Hexapoda</taxon>
        <taxon>Insecta</taxon>
        <taxon>Pterygota</taxon>
        <taxon>Palaeoptera</taxon>
        <taxon>Ephemeroptera</taxon>
        <taxon>Pisciforma</taxon>
        <taxon>Baetidae</taxon>
        <taxon>Cloeon</taxon>
    </lineage>
</organism>
<dbReference type="InterPro" id="IPR009003">
    <property type="entry name" value="Peptidase_S1_PA"/>
</dbReference>
<dbReference type="CDD" id="cd00190">
    <property type="entry name" value="Tryp_SPc"/>
    <property type="match status" value="1"/>
</dbReference>
<sequence>MPQIVSSEAKMNAHFLMLLVILSSELGVEACSRRRKGSRLAALAQEETCGCVPLRTCPPFLAALGTNVSRTRLRALQKATCDPIGDPDNPDVKCCDRFLKEIEMDNAVLEDKIPKRAKLVDFEKFCGQFERTLDPRIVGGKDAVLGQFPWIVRLGYTEEPGMDVDDAIFLCAGSLISHEHVLTAAHCVERQKHLTQVEWVLLGELDDRTDPDCEPLQGCAPPTLKRRIAWKVAHVEYSANTFKNDIGLIKLDKPVDFTNWVHPICLPKGPGADLANSKAVVAGWGRVEAALNGPPKYKNKLQYLWKRVLSVDTCGQQYKRSLGRGQLCAGGKIGEDSCDGDSGGPLARPDPADPVGPYTLVGVVSFGAKDCGLGTLPGVYTRIDTYLDWIARVAAADPKNMSATIRM</sequence>
<keyword evidence="5" id="KW-0720">Serine protease</keyword>
<evidence type="ECO:0000256" key="3">
    <source>
        <dbReference type="ARBA" id="ARBA00023180"/>
    </source>
</evidence>
<dbReference type="PRINTS" id="PR00722">
    <property type="entry name" value="CHYMOTRYPSIN"/>
</dbReference>
<evidence type="ECO:0000313" key="8">
    <source>
        <dbReference type="EMBL" id="CAB3380272.1"/>
    </source>
</evidence>
<evidence type="ECO:0000256" key="6">
    <source>
        <dbReference type="SAM" id="SignalP"/>
    </source>
</evidence>
<evidence type="ECO:0000313" key="9">
    <source>
        <dbReference type="Proteomes" id="UP000494165"/>
    </source>
</evidence>
<dbReference type="SMART" id="SM00020">
    <property type="entry name" value="Tryp_SPc"/>
    <property type="match status" value="1"/>
</dbReference>
<dbReference type="Pfam" id="PF00089">
    <property type="entry name" value="Trypsin"/>
    <property type="match status" value="1"/>
</dbReference>
<dbReference type="PANTHER" id="PTHR24252:SF7">
    <property type="entry name" value="HYALIN"/>
    <property type="match status" value="1"/>
</dbReference>
<feature type="domain" description="Peptidase S1" evidence="7">
    <location>
        <begin position="137"/>
        <end position="395"/>
    </location>
</feature>
<dbReference type="EMBL" id="CADEPI010000204">
    <property type="protein sequence ID" value="CAB3380272.1"/>
    <property type="molecule type" value="Genomic_DNA"/>
</dbReference>
<dbReference type="InterPro" id="IPR018114">
    <property type="entry name" value="TRYPSIN_HIS"/>
</dbReference>
<dbReference type="InterPro" id="IPR001254">
    <property type="entry name" value="Trypsin_dom"/>
</dbReference>
<keyword evidence="5" id="KW-0645">Protease</keyword>
<evidence type="ECO:0000256" key="4">
    <source>
        <dbReference type="ARBA" id="ARBA00024195"/>
    </source>
</evidence>
<keyword evidence="5" id="KW-0378">Hydrolase</keyword>
<keyword evidence="1 6" id="KW-0732">Signal</keyword>
<accession>A0A8S1D967</accession>
<comment type="caution">
    <text evidence="8">The sequence shown here is derived from an EMBL/GenBank/DDBJ whole genome shotgun (WGS) entry which is preliminary data.</text>
</comment>
<dbReference type="InterPro" id="IPR043504">
    <property type="entry name" value="Peptidase_S1_PA_chymotrypsin"/>
</dbReference>
<keyword evidence="2" id="KW-1015">Disulfide bond</keyword>
<dbReference type="FunFam" id="2.40.10.10:FF:000028">
    <property type="entry name" value="Serine protease easter"/>
    <property type="match status" value="1"/>
</dbReference>
<keyword evidence="3" id="KW-0325">Glycoprotein</keyword>
<dbReference type="OrthoDB" id="547031at2759"/>
<dbReference type="Proteomes" id="UP000494165">
    <property type="component" value="Unassembled WGS sequence"/>
</dbReference>
<dbReference type="PROSITE" id="PS00135">
    <property type="entry name" value="TRYPSIN_SER"/>
    <property type="match status" value="1"/>
</dbReference>
<dbReference type="InterPro" id="IPR001314">
    <property type="entry name" value="Peptidase_S1A"/>
</dbReference>
<name>A0A8S1D967_9INSE</name>
<evidence type="ECO:0000256" key="1">
    <source>
        <dbReference type="ARBA" id="ARBA00022729"/>
    </source>
</evidence>